<dbReference type="Gene3D" id="3.80.10.10">
    <property type="entry name" value="Ribonuclease Inhibitor"/>
    <property type="match status" value="2"/>
</dbReference>
<proteinExistence type="predicted"/>
<dbReference type="EMBL" id="ML211033">
    <property type="protein sequence ID" value="TFK90895.1"/>
    <property type="molecule type" value="Genomic_DNA"/>
</dbReference>
<evidence type="ECO:0000256" key="1">
    <source>
        <dbReference type="SAM" id="MobiDB-lite"/>
    </source>
</evidence>
<dbReference type="InParanoid" id="A0A5C3PME4"/>
<dbReference type="AlphaFoldDB" id="A0A5C3PME4"/>
<dbReference type="SUPFAM" id="SSF52047">
    <property type="entry name" value="RNI-like"/>
    <property type="match status" value="1"/>
</dbReference>
<accession>A0A5C3PME4</accession>
<feature type="region of interest" description="Disordered" evidence="1">
    <location>
        <begin position="1"/>
        <end position="21"/>
    </location>
</feature>
<dbReference type="InterPro" id="IPR032675">
    <property type="entry name" value="LRR_dom_sf"/>
</dbReference>
<sequence>MPPRNANANANAMAGPSSHAQDELTQTVFGAVESLSQVRKAGFLLETSLALIESGRYGDEVENYLDVYLRTPGLENKDMARALLARGNARKTASERLLAKAQQDFQAVAKLDPSNRELQGYLRKSNMIHFVDEPASQRAPPEIWERIARFIPRYHLRSWLFVSAFHRDIAVRLIFHTIDLYFGEDQDLNRGLDIFDRVKADPVFASRIKALRLHWAYEENDMFDLMSRMFKSALPSFGALREFEWIGYPEFRADMVQAVLQAHPRLHTLGLIGWHFDAVGVSAFSGLRRFILRAEDDDGFADMGEVRKVLDQNQETLRHLTLGAYLQRNHSWDHAFQSATIRNLAHLELVDTRISHVVLARIAHAHRLESLTLHGTFEEPCSASVVFGSDHVIEGVHTFLPHLEEFRFVMVGHDDELNLFQSVAQFLRQRPKLRRLDLGSCPWDLVHGVLPDLSGLRVLRVRIANLNESNIRALLQSVPREMQALHLECAVSDKPLHEYAPGFRIFPSITMLHLDSNRRRPQPNLLSDKEYQLQTDQWAVNARSIARELPTLDFVGWHGEHYVVVRSGERAKVDLKELPARRRLDCAKGVDFGSEDAAWMERKDLPMDYETPGLQQT</sequence>
<gene>
    <name evidence="2" type="ORF">K466DRAFT_542600</name>
</gene>
<feature type="compositionally biased region" description="Low complexity" evidence="1">
    <location>
        <begin position="1"/>
        <end position="12"/>
    </location>
</feature>
<organism evidence="2 3">
    <name type="scientific">Polyporus arcularius HHB13444</name>
    <dbReference type="NCBI Taxonomy" id="1314778"/>
    <lineage>
        <taxon>Eukaryota</taxon>
        <taxon>Fungi</taxon>
        <taxon>Dikarya</taxon>
        <taxon>Basidiomycota</taxon>
        <taxon>Agaricomycotina</taxon>
        <taxon>Agaricomycetes</taxon>
        <taxon>Polyporales</taxon>
        <taxon>Polyporaceae</taxon>
        <taxon>Polyporus</taxon>
    </lineage>
</organism>
<dbReference type="STRING" id="1314778.A0A5C3PME4"/>
<keyword evidence="3" id="KW-1185">Reference proteome</keyword>
<reference evidence="2 3" key="1">
    <citation type="journal article" date="2019" name="Nat. Ecol. Evol.">
        <title>Megaphylogeny resolves global patterns of mushroom evolution.</title>
        <authorList>
            <person name="Varga T."/>
            <person name="Krizsan K."/>
            <person name="Foldi C."/>
            <person name="Dima B."/>
            <person name="Sanchez-Garcia M."/>
            <person name="Sanchez-Ramirez S."/>
            <person name="Szollosi G.J."/>
            <person name="Szarkandi J.G."/>
            <person name="Papp V."/>
            <person name="Albert L."/>
            <person name="Andreopoulos W."/>
            <person name="Angelini C."/>
            <person name="Antonin V."/>
            <person name="Barry K.W."/>
            <person name="Bougher N.L."/>
            <person name="Buchanan P."/>
            <person name="Buyck B."/>
            <person name="Bense V."/>
            <person name="Catcheside P."/>
            <person name="Chovatia M."/>
            <person name="Cooper J."/>
            <person name="Damon W."/>
            <person name="Desjardin D."/>
            <person name="Finy P."/>
            <person name="Geml J."/>
            <person name="Haridas S."/>
            <person name="Hughes K."/>
            <person name="Justo A."/>
            <person name="Karasinski D."/>
            <person name="Kautmanova I."/>
            <person name="Kiss B."/>
            <person name="Kocsube S."/>
            <person name="Kotiranta H."/>
            <person name="LaButti K.M."/>
            <person name="Lechner B.E."/>
            <person name="Liimatainen K."/>
            <person name="Lipzen A."/>
            <person name="Lukacs Z."/>
            <person name="Mihaltcheva S."/>
            <person name="Morgado L.N."/>
            <person name="Niskanen T."/>
            <person name="Noordeloos M.E."/>
            <person name="Ohm R.A."/>
            <person name="Ortiz-Santana B."/>
            <person name="Ovrebo C."/>
            <person name="Racz N."/>
            <person name="Riley R."/>
            <person name="Savchenko A."/>
            <person name="Shiryaev A."/>
            <person name="Soop K."/>
            <person name="Spirin V."/>
            <person name="Szebenyi C."/>
            <person name="Tomsovsky M."/>
            <person name="Tulloss R.E."/>
            <person name="Uehling J."/>
            <person name="Grigoriev I.V."/>
            <person name="Vagvolgyi C."/>
            <person name="Papp T."/>
            <person name="Martin F.M."/>
            <person name="Miettinen O."/>
            <person name="Hibbett D.S."/>
            <person name="Nagy L.G."/>
        </authorList>
    </citation>
    <scope>NUCLEOTIDE SEQUENCE [LARGE SCALE GENOMIC DNA]</scope>
    <source>
        <strain evidence="2 3">HHB13444</strain>
    </source>
</reference>
<protein>
    <recommendedName>
        <fullName evidence="4">F-box domain-containing protein</fullName>
    </recommendedName>
</protein>
<evidence type="ECO:0000313" key="2">
    <source>
        <dbReference type="EMBL" id="TFK90895.1"/>
    </source>
</evidence>
<evidence type="ECO:0008006" key="4">
    <source>
        <dbReference type="Google" id="ProtNLM"/>
    </source>
</evidence>
<name>A0A5C3PME4_9APHY</name>
<evidence type="ECO:0000313" key="3">
    <source>
        <dbReference type="Proteomes" id="UP000308197"/>
    </source>
</evidence>
<dbReference type="Proteomes" id="UP000308197">
    <property type="component" value="Unassembled WGS sequence"/>
</dbReference>